<dbReference type="SUPFAM" id="SSF46785">
    <property type="entry name" value="Winged helix' DNA-binding domain"/>
    <property type="match status" value="1"/>
</dbReference>
<protein>
    <submittedName>
        <fullName evidence="2">PadR family transcriptional regulator</fullName>
    </submittedName>
</protein>
<dbReference type="EMBL" id="JAJEQN010000010">
    <property type="protein sequence ID" value="MCC2221152.1"/>
    <property type="molecule type" value="Genomic_DNA"/>
</dbReference>
<reference evidence="2 3" key="1">
    <citation type="submission" date="2021-10" db="EMBL/GenBank/DDBJ databases">
        <title>Anaerobic single-cell dispensing facilitates the cultivation of human gut bacteria.</title>
        <authorList>
            <person name="Afrizal A."/>
        </authorList>
    </citation>
    <scope>NUCLEOTIDE SEQUENCE [LARGE SCALE GENOMIC DNA]</scope>
    <source>
        <strain evidence="2 3">CLA-AA-H224</strain>
    </source>
</reference>
<organism evidence="2 3">
    <name type="scientific">Anthropogastromicrobium aceti</name>
    <dbReference type="NCBI Taxonomy" id="2981768"/>
    <lineage>
        <taxon>Bacteria</taxon>
        <taxon>Bacillati</taxon>
        <taxon>Bacillota</taxon>
        <taxon>Clostridia</taxon>
        <taxon>Lachnospirales</taxon>
        <taxon>Lachnospiraceae</taxon>
        <taxon>Anthropogastromicrobium</taxon>
    </lineage>
</organism>
<gene>
    <name evidence="2" type="ORF">LKD48_05750</name>
</gene>
<dbReference type="PANTHER" id="PTHR33169">
    <property type="entry name" value="PADR-FAMILY TRANSCRIPTIONAL REGULATOR"/>
    <property type="match status" value="1"/>
</dbReference>
<dbReference type="InterPro" id="IPR036388">
    <property type="entry name" value="WH-like_DNA-bd_sf"/>
</dbReference>
<keyword evidence="3" id="KW-1185">Reference proteome</keyword>
<name>A0AAE3E2Y1_9FIRM</name>
<evidence type="ECO:0000313" key="3">
    <source>
        <dbReference type="Proteomes" id="UP001198200"/>
    </source>
</evidence>
<feature type="domain" description="Transcription regulator PadR N-terminal" evidence="1">
    <location>
        <begin position="17"/>
        <end position="88"/>
    </location>
</feature>
<dbReference type="InterPro" id="IPR005149">
    <property type="entry name" value="Tscrpt_reg_PadR_N"/>
</dbReference>
<dbReference type="AlphaFoldDB" id="A0AAE3E2Y1"/>
<accession>A0AAE3E2Y1</accession>
<proteinExistence type="predicted"/>
<dbReference type="InterPro" id="IPR052509">
    <property type="entry name" value="Metal_resp_DNA-bind_regulator"/>
</dbReference>
<dbReference type="Proteomes" id="UP001198200">
    <property type="component" value="Unassembled WGS sequence"/>
</dbReference>
<evidence type="ECO:0000313" key="2">
    <source>
        <dbReference type="EMBL" id="MCC2221152.1"/>
    </source>
</evidence>
<evidence type="ECO:0000259" key="1">
    <source>
        <dbReference type="Pfam" id="PF03551"/>
    </source>
</evidence>
<dbReference type="Gene3D" id="1.10.10.10">
    <property type="entry name" value="Winged helix-like DNA-binding domain superfamily/Winged helix DNA-binding domain"/>
    <property type="match status" value="1"/>
</dbReference>
<comment type="caution">
    <text evidence="2">The sequence shown here is derived from an EMBL/GenBank/DDBJ whole genome shotgun (WGS) entry which is preliminary data.</text>
</comment>
<dbReference type="RefSeq" id="WP_227101649.1">
    <property type="nucleotide sequence ID" value="NZ_JAJEQN010000010.1"/>
</dbReference>
<dbReference type="InterPro" id="IPR036390">
    <property type="entry name" value="WH_DNA-bd_sf"/>
</dbReference>
<dbReference type="PANTHER" id="PTHR33169:SF14">
    <property type="entry name" value="TRANSCRIPTIONAL REGULATOR RV3488"/>
    <property type="match status" value="1"/>
</dbReference>
<dbReference type="Pfam" id="PF03551">
    <property type="entry name" value="PadR"/>
    <property type="match status" value="1"/>
</dbReference>
<sequence>MGVKENIGKGTIELVLMSMLLEEDMYGYQLVQSISKLSNGVLSINTGAMYTSLYKLEEEGYITSISTKVKNRQIRIYYHLTDSGRDYREVLLSEYLELQKAMNCLLKIEKKE</sequence>